<evidence type="ECO:0008006" key="5">
    <source>
        <dbReference type="Google" id="ProtNLM"/>
    </source>
</evidence>
<dbReference type="EMBL" id="SRLA01000002">
    <property type="protein sequence ID" value="TGE08311.1"/>
    <property type="molecule type" value="Genomic_DNA"/>
</dbReference>
<comment type="caution">
    <text evidence="3">The sequence shown here is derived from an EMBL/GenBank/DDBJ whole genome shotgun (WGS) entry which is preliminary data.</text>
</comment>
<keyword evidence="2" id="KW-0732">Signal</keyword>
<evidence type="ECO:0000256" key="1">
    <source>
        <dbReference type="SAM" id="MobiDB-lite"/>
    </source>
</evidence>
<sequence length="78" mass="8142">MKKFLFSAALAACVLGTIGTAAAQTEMPAKVKAKDDKVKTRDMDGQKTKVGAKKDGLKTKSHGAEGKMKAKGTATDTQ</sequence>
<keyword evidence="4" id="KW-1185">Reference proteome</keyword>
<feature type="region of interest" description="Disordered" evidence="1">
    <location>
        <begin position="33"/>
        <end position="78"/>
    </location>
</feature>
<dbReference type="RefSeq" id="WP_135434220.1">
    <property type="nucleotide sequence ID" value="NZ_SRLA01000002.1"/>
</dbReference>
<proteinExistence type="predicted"/>
<accession>A0A4Z0P7N0</accession>
<evidence type="ECO:0000313" key="4">
    <source>
        <dbReference type="Proteomes" id="UP000298337"/>
    </source>
</evidence>
<gene>
    <name evidence="3" type="ORF">EU556_11365</name>
</gene>
<protein>
    <recommendedName>
        <fullName evidence="5">Pentapeptide MXKDX repeat protein</fullName>
    </recommendedName>
</protein>
<dbReference type="AlphaFoldDB" id="A0A4Z0P7N0"/>
<feature type="chain" id="PRO_5021427573" description="Pentapeptide MXKDX repeat protein" evidence="2">
    <location>
        <begin position="24"/>
        <end position="78"/>
    </location>
</feature>
<organism evidence="3 4">
    <name type="scientific">Hymenobacter fodinae</name>
    <dbReference type="NCBI Taxonomy" id="2510796"/>
    <lineage>
        <taxon>Bacteria</taxon>
        <taxon>Pseudomonadati</taxon>
        <taxon>Bacteroidota</taxon>
        <taxon>Cytophagia</taxon>
        <taxon>Cytophagales</taxon>
        <taxon>Hymenobacteraceae</taxon>
        <taxon>Hymenobacter</taxon>
    </lineage>
</organism>
<name>A0A4Z0P7N0_9BACT</name>
<dbReference type="Proteomes" id="UP000298337">
    <property type="component" value="Unassembled WGS sequence"/>
</dbReference>
<evidence type="ECO:0000313" key="3">
    <source>
        <dbReference type="EMBL" id="TGE08311.1"/>
    </source>
</evidence>
<feature type="compositionally biased region" description="Basic and acidic residues" evidence="1">
    <location>
        <begin position="33"/>
        <end position="68"/>
    </location>
</feature>
<evidence type="ECO:0000256" key="2">
    <source>
        <dbReference type="SAM" id="SignalP"/>
    </source>
</evidence>
<dbReference type="OrthoDB" id="9856466at2"/>
<reference evidence="3 4" key="1">
    <citation type="submission" date="2019-04" db="EMBL/GenBank/DDBJ databases">
        <authorList>
            <person name="Feng G."/>
            <person name="Zhang J."/>
            <person name="Zhu H."/>
        </authorList>
    </citation>
    <scope>NUCLEOTIDE SEQUENCE [LARGE SCALE GENOMIC DNA]</scope>
    <source>
        <strain evidence="3 4">92R-1</strain>
    </source>
</reference>
<feature type="signal peptide" evidence="2">
    <location>
        <begin position="1"/>
        <end position="23"/>
    </location>
</feature>